<dbReference type="InterPro" id="IPR045038">
    <property type="entry name" value="AIG2-like"/>
</dbReference>
<feature type="non-terminal residue" evidence="5">
    <location>
        <position position="163"/>
    </location>
</feature>
<dbReference type="PANTHER" id="PTHR31544:SF2">
    <property type="entry name" value="AIG2-LIKE PROTEIN D"/>
    <property type="match status" value="1"/>
</dbReference>
<evidence type="ECO:0000256" key="1">
    <source>
        <dbReference type="ARBA" id="ARBA00008861"/>
    </source>
</evidence>
<evidence type="ECO:0000259" key="4">
    <source>
        <dbReference type="Pfam" id="PF06094"/>
    </source>
</evidence>
<evidence type="ECO:0000256" key="3">
    <source>
        <dbReference type="ARBA" id="ARBA00030602"/>
    </source>
</evidence>
<comment type="similarity">
    <text evidence="1">Belongs to the gamma-glutamylcyclotransferase family.</text>
</comment>
<dbReference type="EMBL" id="CAJNNW010025716">
    <property type="protein sequence ID" value="CAE8678855.1"/>
    <property type="molecule type" value="Genomic_DNA"/>
</dbReference>
<sequence>MMKLPKSACGGLAVDSPYNPDVSDDVAAAAAEAMKSAGGDWGPVFVYGSFLISESWGILIDRVPEMKVGMLRGFVRRNVTCSGFAGLMEEENGIVIGQVVLGLKPHERRLLDAVIEDTFEMVSVGVKIMEEDPPQDVECTTYLFKPQFMDGLSDDDWEMEAFC</sequence>
<keyword evidence="2" id="KW-0808">Transferase</keyword>
<comment type="caution">
    <text evidence="5">The sequence shown here is derived from an EMBL/GenBank/DDBJ whole genome shotgun (WGS) entry which is preliminary data.</text>
</comment>
<proteinExistence type="inferred from homology"/>
<organism evidence="5 6">
    <name type="scientific">Polarella glacialis</name>
    <name type="common">Dinoflagellate</name>
    <dbReference type="NCBI Taxonomy" id="89957"/>
    <lineage>
        <taxon>Eukaryota</taxon>
        <taxon>Sar</taxon>
        <taxon>Alveolata</taxon>
        <taxon>Dinophyceae</taxon>
        <taxon>Suessiales</taxon>
        <taxon>Suessiaceae</taxon>
        <taxon>Polarella</taxon>
    </lineage>
</organism>
<dbReference type="AlphaFoldDB" id="A0A813JJC1"/>
<dbReference type="InterPro" id="IPR036568">
    <property type="entry name" value="GGCT-like_sf"/>
</dbReference>
<reference evidence="5" key="1">
    <citation type="submission" date="2021-02" db="EMBL/GenBank/DDBJ databases">
        <authorList>
            <person name="Dougan E. K."/>
            <person name="Rhodes N."/>
            <person name="Thang M."/>
            <person name="Chan C."/>
        </authorList>
    </citation>
    <scope>NUCLEOTIDE SEQUENCE</scope>
</reference>
<accession>A0A813JJC1</accession>
<name>A0A813JJC1_POLGL</name>
<dbReference type="InterPro" id="IPR013024">
    <property type="entry name" value="GGCT-like"/>
</dbReference>
<evidence type="ECO:0000313" key="5">
    <source>
        <dbReference type="EMBL" id="CAE8678855.1"/>
    </source>
</evidence>
<dbReference type="PANTHER" id="PTHR31544">
    <property type="entry name" value="AIG2-LIKE PROTEIN D"/>
    <property type="match status" value="1"/>
</dbReference>
<dbReference type="Pfam" id="PF06094">
    <property type="entry name" value="GGACT"/>
    <property type="match status" value="1"/>
</dbReference>
<evidence type="ECO:0000256" key="2">
    <source>
        <dbReference type="ARBA" id="ARBA00022679"/>
    </source>
</evidence>
<protein>
    <recommendedName>
        <fullName evidence="3">Putative gamma-glutamylcyclotransferase</fullName>
    </recommendedName>
</protein>
<dbReference type="CDD" id="cd06661">
    <property type="entry name" value="GGCT_like"/>
    <property type="match status" value="1"/>
</dbReference>
<dbReference type="InterPro" id="IPR009288">
    <property type="entry name" value="AIG2-like_dom"/>
</dbReference>
<dbReference type="Proteomes" id="UP000626109">
    <property type="component" value="Unassembled WGS sequence"/>
</dbReference>
<dbReference type="Gene3D" id="3.10.490.10">
    <property type="entry name" value="Gamma-glutamyl cyclotransferase-like"/>
    <property type="match status" value="1"/>
</dbReference>
<dbReference type="GO" id="GO:0016740">
    <property type="term" value="F:transferase activity"/>
    <property type="evidence" value="ECO:0007669"/>
    <property type="project" value="UniProtKB-KW"/>
</dbReference>
<gene>
    <name evidence="5" type="ORF">PGLA2088_LOCUS21042</name>
</gene>
<evidence type="ECO:0000313" key="6">
    <source>
        <dbReference type="Proteomes" id="UP000626109"/>
    </source>
</evidence>
<dbReference type="SUPFAM" id="SSF110857">
    <property type="entry name" value="Gamma-glutamyl cyclotransferase-like"/>
    <property type="match status" value="1"/>
</dbReference>
<feature type="domain" description="Gamma-glutamylcyclotransferase AIG2-like" evidence="4">
    <location>
        <begin position="44"/>
        <end position="158"/>
    </location>
</feature>